<evidence type="ECO:0000313" key="2">
    <source>
        <dbReference type="EMBL" id="KAF2492972.1"/>
    </source>
</evidence>
<accession>A0A6A6QL43</accession>
<gene>
    <name evidence="2" type="ORF">BU16DRAFT_620269</name>
</gene>
<reference evidence="2" key="1">
    <citation type="journal article" date="2020" name="Stud. Mycol.">
        <title>101 Dothideomycetes genomes: a test case for predicting lifestyles and emergence of pathogens.</title>
        <authorList>
            <person name="Haridas S."/>
            <person name="Albert R."/>
            <person name="Binder M."/>
            <person name="Bloem J."/>
            <person name="Labutti K."/>
            <person name="Salamov A."/>
            <person name="Andreopoulos B."/>
            <person name="Baker S."/>
            <person name="Barry K."/>
            <person name="Bills G."/>
            <person name="Bluhm B."/>
            <person name="Cannon C."/>
            <person name="Castanera R."/>
            <person name="Culley D."/>
            <person name="Daum C."/>
            <person name="Ezra D."/>
            <person name="Gonzalez J."/>
            <person name="Henrissat B."/>
            <person name="Kuo A."/>
            <person name="Liang C."/>
            <person name="Lipzen A."/>
            <person name="Lutzoni F."/>
            <person name="Magnuson J."/>
            <person name="Mondo S."/>
            <person name="Nolan M."/>
            <person name="Ohm R."/>
            <person name="Pangilinan J."/>
            <person name="Park H.-J."/>
            <person name="Ramirez L."/>
            <person name="Alfaro M."/>
            <person name="Sun H."/>
            <person name="Tritt A."/>
            <person name="Yoshinaga Y."/>
            <person name="Zwiers L.-H."/>
            <person name="Turgeon B."/>
            <person name="Goodwin S."/>
            <person name="Spatafora J."/>
            <person name="Crous P."/>
            <person name="Grigoriev I."/>
        </authorList>
    </citation>
    <scope>NUCLEOTIDE SEQUENCE</scope>
    <source>
        <strain evidence="2">CBS 269.34</strain>
    </source>
</reference>
<evidence type="ECO:0000259" key="1">
    <source>
        <dbReference type="Pfam" id="PF06985"/>
    </source>
</evidence>
<dbReference type="OrthoDB" id="2958217at2759"/>
<proteinExistence type="predicted"/>
<dbReference type="PANTHER" id="PTHR33112">
    <property type="entry name" value="DOMAIN PROTEIN, PUTATIVE-RELATED"/>
    <property type="match status" value="1"/>
</dbReference>
<keyword evidence="3" id="KW-1185">Reference proteome</keyword>
<sequence length="619" mass="70362">MDQDAALVPGPNQPCSTCETLDFQSLFQHTANYSQLRNDLLVLSWDLQTVEANHQCRFCCLLSRVLKLNRHTITSEDTIIQGYFEVFAVHRGLSGGLASIAEKYGRRLWIIGLKEDEDPFLFCHHSPNRKAKELAYTHCIQFNASGDPYRSSDDDLFYGRRVNTEQVDTVAFPVRYLALSYVWGGASQLQLTTTNFMILFTKNGLNELSESIPKTIQDAMILCQNIGERYLWVDTLCIIQDDDTDRHIQISNMDIIYSQAILTIVAASGSSADAGIPGVRPKSRSFEQHISSIDGKELISTRHDSIPFIVNSPWYSRGWTLQEYVLSHRLLFFIGGEAVYCCRTTMWREDTRLEDTIPEERHSQTVATELQERIRLLRPFSGPVDHHGFRHYTELVNAYITRNLSKDNDILDAISGALRSVYSSLGKFIYGHPEAKLGLSLLWQTEDKRLPERREGFPSWSWAGWKHRKPISTSWLDDPHIREDLYGSRKSTYTYRMIQFCMAIRLGEVVAINSWEDSPESDMILKDAPTRNELISIHVTVQPQLLLFWTTSACFPVARTCDVDSSVGSGRFGLYTILGTSDFASNITHAMPKETLQDEVLVGTNATHPEVGSIYLDKD</sequence>
<protein>
    <submittedName>
        <fullName evidence="2">HET-domain-containing protein</fullName>
    </submittedName>
</protein>
<organism evidence="2 3">
    <name type="scientific">Lophium mytilinum</name>
    <dbReference type="NCBI Taxonomy" id="390894"/>
    <lineage>
        <taxon>Eukaryota</taxon>
        <taxon>Fungi</taxon>
        <taxon>Dikarya</taxon>
        <taxon>Ascomycota</taxon>
        <taxon>Pezizomycotina</taxon>
        <taxon>Dothideomycetes</taxon>
        <taxon>Pleosporomycetidae</taxon>
        <taxon>Mytilinidiales</taxon>
        <taxon>Mytilinidiaceae</taxon>
        <taxon>Lophium</taxon>
    </lineage>
</organism>
<dbReference type="Proteomes" id="UP000799750">
    <property type="component" value="Unassembled WGS sequence"/>
</dbReference>
<dbReference type="EMBL" id="MU004193">
    <property type="protein sequence ID" value="KAF2492972.1"/>
    <property type="molecule type" value="Genomic_DNA"/>
</dbReference>
<evidence type="ECO:0000313" key="3">
    <source>
        <dbReference type="Proteomes" id="UP000799750"/>
    </source>
</evidence>
<dbReference type="AlphaFoldDB" id="A0A6A6QL43"/>
<dbReference type="PANTHER" id="PTHR33112:SF12">
    <property type="entry name" value="HETEROKARYON INCOMPATIBILITY DOMAIN-CONTAINING PROTEIN"/>
    <property type="match status" value="1"/>
</dbReference>
<dbReference type="Pfam" id="PF06985">
    <property type="entry name" value="HET"/>
    <property type="match status" value="1"/>
</dbReference>
<name>A0A6A6QL43_9PEZI</name>
<dbReference type="InterPro" id="IPR010730">
    <property type="entry name" value="HET"/>
</dbReference>
<feature type="domain" description="Heterokaryon incompatibility" evidence="1">
    <location>
        <begin position="176"/>
        <end position="323"/>
    </location>
</feature>